<protein>
    <recommendedName>
        <fullName evidence="9">Heavy-metal chelation domain-containing protein</fullName>
    </recommendedName>
</protein>
<evidence type="ECO:0000313" key="4">
    <source>
        <dbReference type="EMBL" id="OIQ07879.1"/>
    </source>
</evidence>
<organism evidence="4 7">
    <name type="scientific">Neomoorella thermoacetica</name>
    <name type="common">Clostridium thermoaceticum</name>
    <dbReference type="NCBI Taxonomy" id="1525"/>
    <lineage>
        <taxon>Bacteria</taxon>
        <taxon>Bacillati</taxon>
        <taxon>Bacillota</taxon>
        <taxon>Clostridia</taxon>
        <taxon>Neomoorellales</taxon>
        <taxon>Neomoorellaceae</taxon>
        <taxon>Neomoorella</taxon>
    </lineage>
</organism>
<dbReference type="Proteomes" id="UP000094598">
    <property type="component" value="Chromosome"/>
</dbReference>
<dbReference type="EMBL" id="VCDX01000002">
    <property type="protein sequence ID" value="TYL14564.1"/>
    <property type="molecule type" value="Genomic_DNA"/>
</dbReference>
<sequence length="281" mass="31218">MWEVYDELIAAVPPDLEVEDCIVGLNWILVRSRATGLVMTPLEGHPRIKLAGEIKGMPVRDLAEYIKSWNNFEAALGLAAINSVLNTPEQVESLCGRPLSSQPQMNAFTCFQEQVRGKKVTVIGHFPDLDPLARNCKLTILERRPREGDLPDPACEYILPEQDYVFITATTLINKTFPRLMELSCRARVILVGPSTPMTPVLFHYGIDTLAGTVVVEPKLIRRVVQEGGCLEIFKRGGRMVQVSRDEGLAVALSRQSREQAVQVMMGRRFSAIGAGQENFA</sequence>
<feature type="domain" description="DUF4213" evidence="2">
    <location>
        <begin position="5"/>
        <end position="85"/>
    </location>
</feature>
<reference evidence="3 6" key="2">
    <citation type="submission" date="2016-08" db="EMBL/GenBank/DDBJ databases">
        <title>Moorella thermoacetica DSM 103132.</title>
        <authorList>
            <person name="Jendresen C.B."/>
            <person name="Redl S.M."/>
            <person name="Jensen T.O."/>
            <person name="Nielsen A.T."/>
        </authorList>
    </citation>
    <scope>NUCLEOTIDE SEQUENCE [LARGE SCALE GENOMIC DNA]</scope>
    <source>
        <strain evidence="3 6">DSM 103132</strain>
    </source>
</reference>
<reference evidence="4 7" key="1">
    <citation type="submission" date="2016-08" db="EMBL/GenBank/DDBJ databases">
        <title>Genome-based comparison of Moorella thermoacetic strains.</title>
        <authorList>
            <person name="Poehlein A."/>
            <person name="Bengelsdorf F.R."/>
            <person name="Esser C."/>
            <person name="Duerre P."/>
            <person name="Daniel R."/>
        </authorList>
    </citation>
    <scope>NUCLEOTIDE SEQUENCE [LARGE SCALE GENOMIC DNA]</scope>
    <source>
        <strain evidence="4 7">DSM 11768</strain>
    </source>
</reference>
<accession>A0A1D7XB79</accession>
<evidence type="ECO:0000259" key="1">
    <source>
        <dbReference type="Pfam" id="PF04016"/>
    </source>
</evidence>
<evidence type="ECO:0000259" key="2">
    <source>
        <dbReference type="Pfam" id="PF13938"/>
    </source>
</evidence>
<dbReference type="InterPro" id="IPR007161">
    <property type="entry name" value="DUF364"/>
</dbReference>
<dbReference type="Pfam" id="PF04016">
    <property type="entry name" value="DUF364"/>
    <property type="match status" value="1"/>
</dbReference>
<evidence type="ECO:0008006" key="9">
    <source>
        <dbReference type="Google" id="ProtNLM"/>
    </source>
</evidence>
<dbReference type="Proteomes" id="UP000182743">
    <property type="component" value="Unassembled WGS sequence"/>
</dbReference>
<dbReference type="InterPro" id="IPR025251">
    <property type="entry name" value="DUF4213"/>
</dbReference>
<dbReference type="Proteomes" id="UP000322283">
    <property type="component" value="Unassembled WGS sequence"/>
</dbReference>
<feature type="domain" description="Putative heavy-metal chelation" evidence="1">
    <location>
        <begin position="106"/>
        <end position="242"/>
    </location>
</feature>
<evidence type="ECO:0000313" key="8">
    <source>
        <dbReference type="Proteomes" id="UP000322283"/>
    </source>
</evidence>
<evidence type="ECO:0000313" key="7">
    <source>
        <dbReference type="Proteomes" id="UP000182743"/>
    </source>
</evidence>
<keyword evidence="8" id="KW-1185">Reference proteome</keyword>
<dbReference type="AlphaFoldDB" id="A0A1D7XB79"/>
<dbReference type="RefSeq" id="WP_069589781.1">
    <property type="nucleotide sequence ID" value="NZ_CP017019.1"/>
</dbReference>
<proteinExistence type="predicted"/>
<dbReference type="SUPFAM" id="SSF159713">
    <property type="entry name" value="Dhaf3308-like"/>
    <property type="match status" value="1"/>
</dbReference>
<evidence type="ECO:0000313" key="5">
    <source>
        <dbReference type="EMBL" id="TYL14564.1"/>
    </source>
</evidence>
<reference evidence="5 8" key="3">
    <citation type="submission" date="2019-05" db="EMBL/GenBank/DDBJ databases">
        <title>Genome sequence of Moorella thermoacetica ATCC 33924.</title>
        <authorList>
            <person name="Poehlein A."/>
            <person name="Bengelsdorf F.R."/>
            <person name="Duerre P."/>
            <person name="Daniel R."/>
        </authorList>
    </citation>
    <scope>NUCLEOTIDE SEQUENCE [LARGE SCALE GENOMIC DNA]</scope>
    <source>
        <strain evidence="5 8">ATCC 33924</strain>
    </source>
</reference>
<gene>
    <name evidence="3" type="ORF">Maut_01721</name>
    <name evidence="4" type="ORF">MOOR_24960</name>
    <name evidence="5" type="ORF">MTAT_07990</name>
</gene>
<evidence type="ECO:0000313" key="6">
    <source>
        <dbReference type="Proteomes" id="UP000094598"/>
    </source>
</evidence>
<dbReference type="Pfam" id="PF13938">
    <property type="entry name" value="DUF4213"/>
    <property type="match status" value="1"/>
</dbReference>
<name>A0A1D7XB79_NEOTH</name>
<dbReference type="Gene3D" id="3.40.50.11590">
    <property type="match status" value="1"/>
</dbReference>
<dbReference type="EMBL" id="CP017019">
    <property type="protein sequence ID" value="AOQ24158.1"/>
    <property type="molecule type" value="Genomic_DNA"/>
</dbReference>
<evidence type="ECO:0000313" key="3">
    <source>
        <dbReference type="EMBL" id="AOQ24158.1"/>
    </source>
</evidence>
<dbReference type="PATRIC" id="fig|1525.10.peg.1544"/>
<dbReference type="EMBL" id="MIHH01000022">
    <property type="protein sequence ID" value="OIQ07879.1"/>
    <property type="molecule type" value="Genomic_DNA"/>
</dbReference>
<dbReference type="Gene3D" id="3.30.390.100">
    <property type="match status" value="1"/>
</dbReference>